<dbReference type="InterPro" id="IPR020846">
    <property type="entry name" value="MFS_dom"/>
</dbReference>
<dbReference type="AlphaFoldDB" id="A0A7S2UHV7"/>
<comment type="subcellular location">
    <subcellularLocation>
        <location evidence="1">Membrane</location>
        <topology evidence="1">Multi-pass membrane protein</topology>
    </subcellularLocation>
</comment>
<keyword evidence="7 17" id="KW-0472">Membrane</keyword>
<comment type="catalytic activity">
    <reaction evidence="9">
        <text>D-glucose(out) = D-glucose(in)</text>
        <dbReference type="Rhea" id="RHEA:60376"/>
        <dbReference type="ChEBI" id="CHEBI:4167"/>
    </reaction>
    <physiologicalReaction direction="left-to-right" evidence="9">
        <dbReference type="Rhea" id="RHEA:60377"/>
    </physiologicalReaction>
</comment>
<evidence type="ECO:0000256" key="9">
    <source>
        <dbReference type="ARBA" id="ARBA00044648"/>
    </source>
</evidence>
<name>A0A7S2UHV7_9STRA</name>
<dbReference type="InterPro" id="IPR036259">
    <property type="entry name" value="MFS_trans_sf"/>
</dbReference>
<evidence type="ECO:0000256" key="3">
    <source>
        <dbReference type="ARBA" id="ARBA00011738"/>
    </source>
</evidence>
<feature type="transmembrane region" description="Helical" evidence="17">
    <location>
        <begin position="207"/>
        <end position="230"/>
    </location>
</feature>
<dbReference type="PRINTS" id="PR00171">
    <property type="entry name" value="SUGRTRNSPORT"/>
</dbReference>
<dbReference type="EMBL" id="HBHQ01015370">
    <property type="protein sequence ID" value="CAD9818431.1"/>
    <property type="molecule type" value="Transcribed_RNA"/>
</dbReference>
<evidence type="ECO:0000259" key="18">
    <source>
        <dbReference type="PROSITE" id="PS50850"/>
    </source>
</evidence>
<feature type="transmembrane region" description="Helical" evidence="17">
    <location>
        <begin position="327"/>
        <end position="353"/>
    </location>
</feature>
<protein>
    <recommendedName>
        <fullName evidence="14">Hexose transporter 1</fullName>
    </recommendedName>
</protein>
<comment type="subunit">
    <text evidence="3">Homodimer.</text>
</comment>
<dbReference type="SUPFAM" id="SSF103473">
    <property type="entry name" value="MFS general substrate transporter"/>
    <property type="match status" value="1"/>
</dbReference>
<feature type="transmembrane region" description="Helical" evidence="17">
    <location>
        <begin position="174"/>
        <end position="195"/>
    </location>
</feature>
<evidence type="ECO:0000256" key="1">
    <source>
        <dbReference type="ARBA" id="ARBA00004141"/>
    </source>
</evidence>
<dbReference type="InterPro" id="IPR005829">
    <property type="entry name" value="Sugar_transporter_CS"/>
</dbReference>
<evidence type="ECO:0000256" key="5">
    <source>
        <dbReference type="ARBA" id="ARBA00022692"/>
    </source>
</evidence>
<dbReference type="GO" id="GO:0016020">
    <property type="term" value="C:membrane"/>
    <property type="evidence" value="ECO:0007669"/>
    <property type="project" value="UniProtKB-SubCell"/>
</dbReference>
<dbReference type="PROSITE" id="PS00217">
    <property type="entry name" value="SUGAR_TRANSPORT_2"/>
    <property type="match status" value="1"/>
</dbReference>
<feature type="transmembrane region" description="Helical" evidence="17">
    <location>
        <begin position="393"/>
        <end position="414"/>
    </location>
</feature>
<dbReference type="PANTHER" id="PTHR48020">
    <property type="entry name" value="PROTON MYO-INOSITOL COTRANSPORTER"/>
    <property type="match status" value="1"/>
</dbReference>
<keyword evidence="6 17" id="KW-1133">Transmembrane helix</keyword>
<evidence type="ECO:0000256" key="17">
    <source>
        <dbReference type="SAM" id="Phobius"/>
    </source>
</evidence>
<keyword evidence="5 17" id="KW-0812">Transmembrane</keyword>
<evidence type="ECO:0000313" key="19">
    <source>
        <dbReference type="EMBL" id="CAD9818431.1"/>
    </source>
</evidence>
<gene>
    <name evidence="19" type="ORF">ASEP1449_LOCUS10263</name>
</gene>
<dbReference type="PROSITE" id="PS50850">
    <property type="entry name" value="MFS"/>
    <property type="match status" value="1"/>
</dbReference>
<evidence type="ECO:0000256" key="13">
    <source>
        <dbReference type="ARBA" id="ARBA00044710"/>
    </source>
</evidence>
<dbReference type="Gene3D" id="1.20.1250.20">
    <property type="entry name" value="MFS general substrate transporter like domains"/>
    <property type="match status" value="1"/>
</dbReference>
<feature type="transmembrane region" description="Helical" evidence="17">
    <location>
        <begin position="365"/>
        <end position="386"/>
    </location>
</feature>
<feature type="domain" description="Major facilitator superfamily (MFS) profile" evidence="18">
    <location>
        <begin position="83"/>
        <end position="516"/>
    </location>
</feature>
<comment type="catalytic activity">
    <reaction evidence="8">
        <text>D-galactose(in) = D-galactose(out)</text>
        <dbReference type="Rhea" id="RHEA:34915"/>
        <dbReference type="ChEBI" id="CHEBI:4139"/>
    </reaction>
    <physiologicalReaction direction="right-to-left" evidence="8">
        <dbReference type="Rhea" id="RHEA:34917"/>
    </physiologicalReaction>
</comment>
<feature type="transmembrane region" description="Helical" evidence="17">
    <location>
        <begin position="148"/>
        <end position="168"/>
    </location>
</feature>
<comment type="catalytic activity">
    <reaction evidence="13">
        <text>D-fructose(out) = D-fructose(in)</text>
        <dbReference type="Rhea" id="RHEA:60372"/>
        <dbReference type="ChEBI" id="CHEBI:37721"/>
    </reaction>
    <physiologicalReaction direction="left-to-right" evidence="13">
        <dbReference type="Rhea" id="RHEA:60373"/>
    </physiologicalReaction>
</comment>
<dbReference type="Pfam" id="PF00083">
    <property type="entry name" value="Sugar_tr"/>
    <property type="match status" value="1"/>
</dbReference>
<evidence type="ECO:0000256" key="2">
    <source>
        <dbReference type="ARBA" id="ARBA00010992"/>
    </source>
</evidence>
<feature type="transmembrane region" description="Helical" evidence="17">
    <location>
        <begin position="462"/>
        <end position="482"/>
    </location>
</feature>
<reference evidence="19" key="1">
    <citation type="submission" date="2021-01" db="EMBL/GenBank/DDBJ databases">
        <authorList>
            <person name="Corre E."/>
            <person name="Pelletier E."/>
            <person name="Niang G."/>
            <person name="Scheremetjew M."/>
            <person name="Finn R."/>
            <person name="Kale V."/>
            <person name="Holt S."/>
            <person name="Cochrane G."/>
            <person name="Meng A."/>
            <person name="Brown T."/>
            <person name="Cohen L."/>
        </authorList>
    </citation>
    <scope>NUCLEOTIDE SEQUENCE</scope>
    <source>
        <strain evidence="19">CCMP2084</strain>
    </source>
</reference>
<dbReference type="InterPro" id="IPR003663">
    <property type="entry name" value="Sugar/inositol_transpt"/>
</dbReference>
<organism evidence="19">
    <name type="scientific">Attheya septentrionalis</name>
    <dbReference type="NCBI Taxonomy" id="420275"/>
    <lineage>
        <taxon>Eukaryota</taxon>
        <taxon>Sar</taxon>
        <taxon>Stramenopiles</taxon>
        <taxon>Ochrophyta</taxon>
        <taxon>Bacillariophyta</taxon>
        <taxon>Coscinodiscophyceae</taxon>
        <taxon>Chaetocerotophycidae</taxon>
        <taxon>Chaetocerotales</taxon>
        <taxon>Attheyaceae</taxon>
        <taxon>Attheya</taxon>
    </lineage>
</organism>
<proteinExistence type="inferred from homology"/>
<dbReference type="InterPro" id="IPR005828">
    <property type="entry name" value="MFS_sugar_transport-like"/>
</dbReference>
<evidence type="ECO:0000256" key="7">
    <source>
        <dbReference type="ARBA" id="ARBA00023136"/>
    </source>
</evidence>
<feature type="transmembrane region" description="Helical" evidence="17">
    <location>
        <begin position="488"/>
        <end position="512"/>
    </location>
</feature>
<feature type="transmembrane region" description="Helical" evidence="17">
    <location>
        <begin position="121"/>
        <end position="141"/>
    </location>
</feature>
<feature type="region of interest" description="Disordered" evidence="16">
    <location>
        <begin position="26"/>
        <end position="56"/>
    </location>
</feature>
<evidence type="ECO:0000256" key="12">
    <source>
        <dbReference type="ARBA" id="ARBA00044668"/>
    </source>
</evidence>
<feature type="transmembrane region" description="Helical" evidence="17">
    <location>
        <begin position="426"/>
        <end position="450"/>
    </location>
</feature>
<evidence type="ECO:0000256" key="8">
    <source>
        <dbReference type="ARBA" id="ARBA00044637"/>
    </source>
</evidence>
<feature type="compositionally biased region" description="Polar residues" evidence="16">
    <location>
        <begin position="43"/>
        <end position="56"/>
    </location>
</feature>
<keyword evidence="4 15" id="KW-0813">Transport</keyword>
<comment type="catalytic activity">
    <reaction evidence="12">
        <text>D-glucosamine(out) = D-glucosamine(in)</text>
        <dbReference type="Rhea" id="RHEA:78423"/>
        <dbReference type="ChEBI" id="CHEBI:58723"/>
    </reaction>
    <physiologicalReaction direction="left-to-right" evidence="12">
        <dbReference type="Rhea" id="RHEA:78424"/>
    </physiologicalReaction>
</comment>
<evidence type="ECO:0000256" key="4">
    <source>
        <dbReference type="ARBA" id="ARBA00022448"/>
    </source>
</evidence>
<feature type="transmembrane region" description="Helical" evidence="17">
    <location>
        <begin position="236"/>
        <end position="257"/>
    </location>
</feature>
<accession>A0A7S2UHV7</accession>
<dbReference type="InterPro" id="IPR050814">
    <property type="entry name" value="Myo-inositol_Transporter"/>
</dbReference>
<comment type="similarity">
    <text evidence="2 15">Belongs to the major facilitator superfamily. Sugar transporter (TC 2.A.1.1) family.</text>
</comment>
<evidence type="ECO:0000256" key="6">
    <source>
        <dbReference type="ARBA" id="ARBA00022989"/>
    </source>
</evidence>
<comment type="catalytic activity">
    <reaction evidence="11">
        <text>D-mannose(out) = D-mannose(in)</text>
        <dbReference type="Rhea" id="RHEA:78391"/>
        <dbReference type="ChEBI" id="CHEBI:4208"/>
    </reaction>
    <physiologicalReaction direction="left-to-right" evidence="11">
        <dbReference type="Rhea" id="RHEA:78392"/>
    </physiologicalReaction>
</comment>
<evidence type="ECO:0000256" key="14">
    <source>
        <dbReference type="ARBA" id="ARBA00044780"/>
    </source>
</evidence>
<evidence type="ECO:0000256" key="10">
    <source>
        <dbReference type="ARBA" id="ARBA00044656"/>
    </source>
</evidence>
<sequence length="571" mass="61892">MDTRPLVLRNTKSSFKSAQQVTMQAASSPTEDYSYGTPGMAAPSNNNNDSHNRPTMQQTHVGEFRDDYSNGVPIVVNRATYVYVLSAALNSCNLGYDIGVNTTAGILIQDSMNLSDGQLELFMGSLNFFAMVGALCSSAITDHYGRRGGFVVAAVGFIIGIVIMSFSQSYGGLMFGRVFVGLGVGFGLAIDPLYISEISPAAHRGRLVTWSEIATNVGIVLGFLSGAIFFNMAEGRAWRAMFLMGLILPTIMIYLAIRVMPESPRWLVSKGRESEAKEVLEKVYPPGFKIDAIIDGIKEAIELESEAEHAVGWKMIFFPTPAIRRMLLVGIGTAVAQQAVGIDAIQYFLTFIIRESGIDSRAKQTVILVFLGLLKLVFILIAARLFDTRGRRPLFFISLCGCAAALLLVAFSFIGKDEENTDNSGLAVLGLALYLSAFSLGMGPGAWLIPSEVFAISIRAKAMSLATFSNRLTGTLISSTFLTTANAMSWSGFFVLLAVICLLAAAFLYFFLPETKGRSLEDMSMYFAEITGDNSILEVEETILRRKNQLNLEGIASESLATSDPPPGTMT</sequence>
<evidence type="ECO:0000256" key="15">
    <source>
        <dbReference type="RuleBase" id="RU003346"/>
    </source>
</evidence>
<evidence type="ECO:0000256" key="11">
    <source>
        <dbReference type="ARBA" id="ARBA00044662"/>
    </source>
</evidence>
<comment type="catalytic activity">
    <reaction evidence="10">
        <text>D-xylose(out) = D-xylose(in)</text>
        <dbReference type="Rhea" id="RHEA:78427"/>
        <dbReference type="ChEBI" id="CHEBI:53455"/>
    </reaction>
    <physiologicalReaction direction="left-to-right" evidence="10">
        <dbReference type="Rhea" id="RHEA:78428"/>
    </physiologicalReaction>
</comment>
<dbReference type="GO" id="GO:0022857">
    <property type="term" value="F:transmembrane transporter activity"/>
    <property type="evidence" value="ECO:0007669"/>
    <property type="project" value="InterPro"/>
</dbReference>
<dbReference type="NCBIfam" id="TIGR00879">
    <property type="entry name" value="SP"/>
    <property type="match status" value="1"/>
</dbReference>
<dbReference type="PANTHER" id="PTHR48020:SF49">
    <property type="entry name" value="SUGAR TRANSPORTER"/>
    <property type="match status" value="1"/>
</dbReference>
<evidence type="ECO:0000256" key="16">
    <source>
        <dbReference type="SAM" id="MobiDB-lite"/>
    </source>
</evidence>